<dbReference type="RefSeq" id="XP_067176059.1">
    <property type="nucleotide sequence ID" value="XM_067319510.1"/>
</dbReference>
<comment type="caution">
    <text evidence="2">The sequence shown here is derived from an EMBL/GenBank/DDBJ whole genome shotgun (WGS) entry which is preliminary data.</text>
</comment>
<sequence length="642" mass="69480">MAGKEDAISAYCANLAATYERLAEDLAIPLIDRELYSCLFVQPLLRERVAVTQGSSAEATTASASTLSPNASTMDHYGDALVALGGTELLLTALREHEQQTLLVMQAMALRESVVTRMWACSSAYDNGKANIEDAQFTMLRLLQEHQMVTLLTVELVVAWRHALSRPYPFLLRNGENYLMNILQDGAAFGVTALVRSLAHLHLERDPLCSKIDLRRLLRRLQIKHRTRLVSSGAMWNLGLQPLRCITSSPPPNGSAGDSFARAAPKTETLMAMARSSSNAASETHGSLPSARYYAETSVDFLTEVKRLAAALDRVGDRQRAPLPLSSAAASTSSTMVGVSSKSVTTAVQHYPTLPLSRGFSEMQQQKQQRLLAATRVLEREASVQRMLIEELYNVAHQKRSFVPLLEAAQLFNRPEHGQVDTHTPADSWPLEKTAWPSLATTERRVNRLVCMSAAREALLAKQLLPAWERRMSNNMADLDITSGTQSMACGAPASSLLEGSRMPLQPTPTEAARRCFIKTANSSRYSDSFEGTNGTSSGTSRPQYERTNPPGERAVSPPRLGSPSPLASSSFSSRSVAADAAALAAAPAGASSPSSSPPRSSSASSVSSSASAPSRKPSLEELRHQLLAERRLSSPSADAHR</sequence>
<feature type="region of interest" description="Disordered" evidence="1">
    <location>
        <begin position="527"/>
        <end position="642"/>
    </location>
</feature>
<organism evidence="2 3">
    <name type="scientific">Leishmania martiniquensis</name>
    <dbReference type="NCBI Taxonomy" id="1580590"/>
    <lineage>
        <taxon>Eukaryota</taxon>
        <taxon>Discoba</taxon>
        <taxon>Euglenozoa</taxon>
        <taxon>Kinetoplastea</taxon>
        <taxon>Metakinetoplastina</taxon>
        <taxon>Trypanosomatida</taxon>
        <taxon>Trypanosomatidae</taxon>
        <taxon>Leishmaniinae</taxon>
        <taxon>Leishmania</taxon>
    </lineage>
</organism>
<dbReference type="GeneID" id="92512022"/>
<feature type="compositionally biased region" description="Polar residues" evidence="1">
    <location>
        <begin position="527"/>
        <end position="547"/>
    </location>
</feature>
<evidence type="ECO:0000313" key="2">
    <source>
        <dbReference type="EMBL" id="KAG5470666.1"/>
    </source>
</evidence>
<dbReference type="AlphaFoldDB" id="A0A836H4D6"/>
<dbReference type="KEGG" id="lmat:92512022"/>
<keyword evidence="3" id="KW-1185">Reference proteome</keyword>
<accession>A0A836H4D6</accession>
<dbReference type="OrthoDB" id="265347at2759"/>
<dbReference type="Proteomes" id="UP000673552">
    <property type="component" value="Chromosome 32"/>
</dbReference>
<reference evidence="2 3" key="1">
    <citation type="submission" date="2021-03" db="EMBL/GenBank/DDBJ databases">
        <title>Leishmania (Mundinia) martiniquensis Genome sequencing and assembly.</title>
        <authorList>
            <person name="Almutairi H."/>
            <person name="Gatherer D."/>
        </authorList>
    </citation>
    <scope>NUCLEOTIDE SEQUENCE [LARGE SCALE GENOMIC DNA]</scope>
    <source>
        <strain evidence="2">LSCM1</strain>
    </source>
</reference>
<name>A0A836H4D6_9TRYP</name>
<proteinExistence type="predicted"/>
<evidence type="ECO:0000256" key="1">
    <source>
        <dbReference type="SAM" id="MobiDB-lite"/>
    </source>
</evidence>
<dbReference type="EMBL" id="JAFEUZ010000032">
    <property type="protein sequence ID" value="KAG5470666.1"/>
    <property type="molecule type" value="Genomic_DNA"/>
</dbReference>
<feature type="compositionally biased region" description="Low complexity" evidence="1">
    <location>
        <begin position="557"/>
        <end position="617"/>
    </location>
</feature>
<evidence type="ECO:0000313" key="3">
    <source>
        <dbReference type="Proteomes" id="UP000673552"/>
    </source>
</evidence>
<feature type="compositionally biased region" description="Basic and acidic residues" evidence="1">
    <location>
        <begin position="618"/>
        <end position="642"/>
    </location>
</feature>
<gene>
    <name evidence="2" type="ORF">LSCM1_01912</name>
</gene>
<protein>
    <submittedName>
        <fullName evidence="2">Uncharacterized protein</fullName>
    </submittedName>
</protein>